<dbReference type="AlphaFoldDB" id="A0A177BB06"/>
<comment type="caution">
    <text evidence="1">The sequence shown here is derived from an EMBL/GenBank/DDBJ whole genome shotgun (WGS) entry which is preliminary data.</text>
</comment>
<organism evidence="1 2">
    <name type="scientific">Intoshia linei</name>
    <dbReference type="NCBI Taxonomy" id="1819745"/>
    <lineage>
        <taxon>Eukaryota</taxon>
        <taxon>Metazoa</taxon>
        <taxon>Spiralia</taxon>
        <taxon>Lophotrochozoa</taxon>
        <taxon>Mesozoa</taxon>
        <taxon>Orthonectida</taxon>
        <taxon>Rhopaluridae</taxon>
        <taxon>Intoshia</taxon>
    </lineage>
</organism>
<gene>
    <name evidence="1" type="ORF">A3Q56_00715</name>
</gene>
<dbReference type="EMBL" id="LWCA01000046">
    <property type="protein sequence ID" value="OAF71499.1"/>
    <property type="molecule type" value="Genomic_DNA"/>
</dbReference>
<sequence length="235" mass="26821">MKVCVSEAEINDNINNFKMRLRNIGKHVLPPNNTRYSYHSGAGRENFVKNVKIKKYEDLIADDLNFKSVITEETKSVDSDKFGDFVQSRTPKKQDTININNSIYVNNIDDDTSQVDNSTNLFNTLQKIDYDSFSGFSTEQKNEPIVLIDKIIKNPQNEQNSTHIEMDLLDMSSKFVNNEDLLNTFEKQTSSLSISTLDNFKSLTPSKSPKISVSESKHSKNDVFSDLFDSMYTTN</sequence>
<evidence type="ECO:0000313" key="1">
    <source>
        <dbReference type="EMBL" id="OAF71499.1"/>
    </source>
</evidence>
<evidence type="ECO:0000313" key="2">
    <source>
        <dbReference type="Proteomes" id="UP000078046"/>
    </source>
</evidence>
<name>A0A177BB06_9BILA</name>
<protein>
    <submittedName>
        <fullName evidence="1">Uncharacterized protein</fullName>
    </submittedName>
</protein>
<reference evidence="1 2" key="1">
    <citation type="submission" date="2016-04" db="EMBL/GenBank/DDBJ databases">
        <title>The genome of Intoshia linei affirms orthonectids as highly simplified spiralians.</title>
        <authorList>
            <person name="Mikhailov K.V."/>
            <person name="Slusarev G.S."/>
            <person name="Nikitin M.A."/>
            <person name="Logacheva M.D."/>
            <person name="Penin A."/>
            <person name="Aleoshin V."/>
            <person name="Panchin Y.V."/>
        </authorList>
    </citation>
    <scope>NUCLEOTIDE SEQUENCE [LARGE SCALE GENOMIC DNA]</scope>
    <source>
        <strain evidence="1">Intl2013</strain>
        <tissue evidence="1">Whole animal</tissue>
    </source>
</reference>
<accession>A0A177BB06</accession>
<keyword evidence="2" id="KW-1185">Reference proteome</keyword>
<proteinExistence type="predicted"/>
<dbReference type="Proteomes" id="UP000078046">
    <property type="component" value="Unassembled WGS sequence"/>
</dbReference>